<dbReference type="EMBL" id="GBRH01170163">
    <property type="protein sequence ID" value="JAE27733.1"/>
    <property type="molecule type" value="Transcribed_RNA"/>
</dbReference>
<dbReference type="AlphaFoldDB" id="A0A0A9H4B4"/>
<evidence type="ECO:0000313" key="1">
    <source>
        <dbReference type="EMBL" id="JAE27733.1"/>
    </source>
</evidence>
<organism evidence="1">
    <name type="scientific">Arundo donax</name>
    <name type="common">Giant reed</name>
    <name type="synonym">Donax arundinaceus</name>
    <dbReference type="NCBI Taxonomy" id="35708"/>
    <lineage>
        <taxon>Eukaryota</taxon>
        <taxon>Viridiplantae</taxon>
        <taxon>Streptophyta</taxon>
        <taxon>Embryophyta</taxon>
        <taxon>Tracheophyta</taxon>
        <taxon>Spermatophyta</taxon>
        <taxon>Magnoliopsida</taxon>
        <taxon>Liliopsida</taxon>
        <taxon>Poales</taxon>
        <taxon>Poaceae</taxon>
        <taxon>PACMAD clade</taxon>
        <taxon>Arundinoideae</taxon>
        <taxon>Arundineae</taxon>
        <taxon>Arundo</taxon>
    </lineage>
</organism>
<reference evidence="1" key="2">
    <citation type="journal article" date="2015" name="Data Brief">
        <title>Shoot transcriptome of the giant reed, Arundo donax.</title>
        <authorList>
            <person name="Barrero R.A."/>
            <person name="Guerrero F.D."/>
            <person name="Moolhuijzen P."/>
            <person name="Goolsby J.A."/>
            <person name="Tidwell J."/>
            <person name="Bellgard S.E."/>
            <person name="Bellgard M.I."/>
        </authorList>
    </citation>
    <scope>NUCLEOTIDE SEQUENCE</scope>
    <source>
        <tissue evidence="1">Shoot tissue taken approximately 20 cm above the soil surface</tissue>
    </source>
</reference>
<name>A0A0A9H4B4_ARUDO</name>
<sequence>MLMLLLCNGGRNQSRDSSFYFVGMREKNGKDNHATIELRHSKR</sequence>
<protein>
    <submittedName>
        <fullName evidence="1">Uncharacterized protein</fullName>
    </submittedName>
</protein>
<reference evidence="1" key="1">
    <citation type="submission" date="2014-09" db="EMBL/GenBank/DDBJ databases">
        <authorList>
            <person name="Magalhaes I.L.F."/>
            <person name="Oliveira U."/>
            <person name="Santos F.R."/>
            <person name="Vidigal T.H.D.A."/>
            <person name="Brescovit A.D."/>
            <person name="Santos A.J."/>
        </authorList>
    </citation>
    <scope>NUCLEOTIDE SEQUENCE</scope>
    <source>
        <tissue evidence="1">Shoot tissue taken approximately 20 cm above the soil surface</tissue>
    </source>
</reference>
<proteinExistence type="predicted"/>
<accession>A0A0A9H4B4</accession>